<feature type="domain" description="Laminin G" evidence="14">
    <location>
        <begin position="549"/>
        <end position="739"/>
    </location>
</feature>
<feature type="domain" description="Cadherin" evidence="15">
    <location>
        <begin position="349"/>
        <end position="454"/>
    </location>
</feature>
<keyword evidence="17" id="KW-1185">Reference proteome</keyword>
<evidence type="ECO:0000313" key="17">
    <source>
        <dbReference type="Proteomes" id="UP001174909"/>
    </source>
</evidence>
<dbReference type="SMART" id="SM00112">
    <property type="entry name" value="CA"/>
    <property type="match status" value="5"/>
</dbReference>
<proteinExistence type="predicted"/>
<evidence type="ECO:0000256" key="7">
    <source>
        <dbReference type="ARBA" id="ARBA00023136"/>
    </source>
</evidence>
<dbReference type="CDD" id="cd00110">
    <property type="entry name" value="LamG"/>
    <property type="match status" value="1"/>
</dbReference>
<evidence type="ECO:0000256" key="1">
    <source>
        <dbReference type="ARBA" id="ARBA00004167"/>
    </source>
</evidence>
<dbReference type="PANTHER" id="PTHR24028:SF328">
    <property type="entry name" value="CADHERIN-3"/>
    <property type="match status" value="1"/>
</dbReference>
<evidence type="ECO:0000256" key="12">
    <source>
        <dbReference type="SAM" id="Phobius"/>
    </source>
</evidence>
<organism evidence="16 17">
    <name type="scientific">Geodia barretti</name>
    <name type="common">Barrett's horny sponge</name>
    <dbReference type="NCBI Taxonomy" id="519541"/>
    <lineage>
        <taxon>Eukaryota</taxon>
        <taxon>Metazoa</taxon>
        <taxon>Porifera</taxon>
        <taxon>Demospongiae</taxon>
        <taxon>Heteroscleromorpha</taxon>
        <taxon>Tetractinellida</taxon>
        <taxon>Astrophorina</taxon>
        <taxon>Geodiidae</taxon>
        <taxon>Geodia</taxon>
    </lineage>
</organism>
<feature type="region of interest" description="Disordered" evidence="11">
    <location>
        <begin position="1100"/>
        <end position="1221"/>
    </location>
</feature>
<dbReference type="Pfam" id="PF02210">
    <property type="entry name" value="Laminin_G_2"/>
    <property type="match status" value="1"/>
</dbReference>
<feature type="region of interest" description="Disordered" evidence="11">
    <location>
        <begin position="1322"/>
        <end position="1384"/>
    </location>
</feature>
<feature type="region of interest" description="Disordered" evidence="11">
    <location>
        <begin position="1551"/>
        <end position="1584"/>
    </location>
</feature>
<feature type="domain" description="Cadherin" evidence="15">
    <location>
        <begin position="455"/>
        <end position="566"/>
    </location>
</feature>
<dbReference type="InterPro" id="IPR002126">
    <property type="entry name" value="Cadherin-like_dom"/>
</dbReference>
<evidence type="ECO:0000259" key="14">
    <source>
        <dbReference type="PROSITE" id="PS50025"/>
    </source>
</evidence>
<dbReference type="PROSITE" id="PS00232">
    <property type="entry name" value="CADHERIN_1"/>
    <property type="match status" value="2"/>
</dbReference>
<dbReference type="FunFam" id="2.60.40.60:FF:000033">
    <property type="entry name" value="FAT atypical cadherin 1"/>
    <property type="match status" value="1"/>
</dbReference>
<dbReference type="EMBL" id="CASHTH010003924">
    <property type="protein sequence ID" value="CAI8051375.1"/>
    <property type="molecule type" value="Genomic_DNA"/>
</dbReference>
<dbReference type="PANTHER" id="PTHR24028">
    <property type="entry name" value="CADHERIN-87A"/>
    <property type="match status" value="1"/>
</dbReference>
<feature type="chain" id="PRO_5041391992" evidence="13">
    <location>
        <begin position="34"/>
        <end position="1653"/>
    </location>
</feature>
<feature type="compositionally biased region" description="Polar residues" evidence="11">
    <location>
        <begin position="1551"/>
        <end position="1569"/>
    </location>
</feature>
<evidence type="ECO:0000256" key="9">
    <source>
        <dbReference type="PROSITE-ProRule" id="PRU00043"/>
    </source>
</evidence>
<dbReference type="GO" id="GO:0007156">
    <property type="term" value="P:homophilic cell adhesion via plasma membrane adhesion molecules"/>
    <property type="evidence" value="ECO:0007669"/>
    <property type="project" value="InterPro"/>
</dbReference>
<reference evidence="16" key="1">
    <citation type="submission" date="2023-03" db="EMBL/GenBank/DDBJ databases">
        <authorList>
            <person name="Steffen K."/>
            <person name="Cardenas P."/>
        </authorList>
    </citation>
    <scope>NUCLEOTIDE SEQUENCE</scope>
</reference>
<feature type="domain" description="Cadherin" evidence="15">
    <location>
        <begin position="34"/>
        <end position="123"/>
    </location>
</feature>
<dbReference type="GO" id="GO:0005509">
    <property type="term" value="F:calcium ion binding"/>
    <property type="evidence" value="ECO:0007669"/>
    <property type="project" value="UniProtKB-UniRule"/>
</dbReference>
<evidence type="ECO:0000256" key="8">
    <source>
        <dbReference type="ARBA" id="ARBA00023180"/>
    </source>
</evidence>
<gene>
    <name evidence="16" type="ORF">GBAR_LOCUS28139</name>
</gene>
<feature type="signal peptide" evidence="13">
    <location>
        <begin position="1"/>
        <end position="33"/>
    </location>
</feature>
<keyword evidence="6 12" id="KW-1133">Transmembrane helix</keyword>
<dbReference type="Gene3D" id="2.60.120.200">
    <property type="match status" value="2"/>
</dbReference>
<protein>
    <submittedName>
        <fullName evidence="16">Protocadherin 18</fullName>
    </submittedName>
</protein>
<dbReference type="InterPro" id="IPR013320">
    <property type="entry name" value="ConA-like_dom_sf"/>
</dbReference>
<dbReference type="Gene3D" id="2.60.40.60">
    <property type="entry name" value="Cadherins"/>
    <property type="match status" value="4"/>
</dbReference>
<feature type="domain" description="Cadherin" evidence="15">
    <location>
        <begin position="240"/>
        <end position="353"/>
    </location>
</feature>
<dbReference type="PROSITE" id="PS50025">
    <property type="entry name" value="LAM_G_DOMAIN"/>
    <property type="match status" value="2"/>
</dbReference>
<keyword evidence="7 12" id="KW-0472">Membrane</keyword>
<dbReference type="SUPFAM" id="SSF49313">
    <property type="entry name" value="Cadherin-like"/>
    <property type="match status" value="4"/>
</dbReference>
<accession>A0AA35TN71</accession>
<dbReference type="InterPro" id="IPR050174">
    <property type="entry name" value="Protocadherin/Cadherin-CA"/>
</dbReference>
<dbReference type="InterPro" id="IPR020894">
    <property type="entry name" value="Cadherin_CS"/>
</dbReference>
<feature type="compositionally biased region" description="Polar residues" evidence="11">
    <location>
        <begin position="1634"/>
        <end position="1646"/>
    </location>
</feature>
<evidence type="ECO:0000256" key="6">
    <source>
        <dbReference type="ARBA" id="ARBA00022989"/>
    </source>
</evidence>
<dbReference type="GO" id="GO:0005886">
    <property type="term" value="C:plasma membrane"/>
    <property type="evidence" value="ECO:0007669"/>
    <property type="project" value="InterPro"/>
</dbReference>
<dbReference type="PROSITE" id="PS50268">
    <property type="entry name" value="CADHERIN_2"/>
    <property type="match status" value="5"/>
</dbReference>
<dbReference type="SUPFAM" id="SSF49899">
    <property type="entry name" value="Concanavalin A-like lectins/glucanases"/>
    <property type="match status" value="2"/>
</dbReference>
<dbReference type="InterPro" id="IPR015919">
    <property type="entry name" value="Cadherin-like_sf"/>
</dbReference>
<evidence type="ECO:0000256" key="2">
    <source>
        <dbReference type="ARBA" id="ARBA00022692"/>
    </source>
</evidence>
<dbReference type="CDD" id="cd11304">
    <property type="entry name" value="Cadherin_repeat"/>
    <property type="match status" value="5"/>
</dbReference>
<evidence type="ECO:0000313" key="16">
    <source>
        <dbReference type="EMBL" id="CAI8051375.1"/>
    </source>
</evidence>
<keyword evidence="4" id="KW-0677">Repeat</keyword>
<comment type="subcellular location">
    <subcellularLocation>
        <location evidence="1">Membrane</location>
        <topology evidence="1">Single-pass membrane protein</topology>
    </subcellularLocation>
</comment>
<evidence type="ECO:0000256" key="3">
    <source>
        <dbReference type="ARBA" id="ARBA00022729"/>
    </source>
</evidence>
<feature type="domain" description="Laminin G" evidence="14">
    <location>
        <begin position="815"/>
        <end position="1001"/>
    </location>
</feature>
<keyword evidence="5 9" id="KW-0106">Calcium</keyword>
<feature type="transmembrane region" description="Helical" evidence="12">
    <location>
        <begin position="1064"/>
        <end position="1089"/>
    </location>
</feature>
<evidence type="ECO:0000256" key="13">
    <source>
        <dbReference type="SAM" id="SignalP"/>
    </source>
</evidence>
<keyword evidence="8" id="KW-0325">Glycoprotein</keyword>
<evidence type="ECO:0000256" key="5">
    <source>
        <dbReference type="ARBA" id="ARBA00022837"/>
    </source>
</evidence>
<comment type="caution">
    <text evidence="16">The sequence shown here is derived from an EMBL/GenBank/DDBJ whole genome shotgun (WGS) entry which is preliminary data.</text>
</comment>
<keyword evidence="3 13" id="KW-0732">Signal</keyword>
<feature type="compositionally biased region" description="Basic and acidic residues" evidence="11">
    <location>
        <begin position="1340"/>
        <end position="1350"/>
    </location>
</feature>
<dbReference type="SMART" id="SM00282">
    <property type="entry name" value="LamG"/>
    <property type="match status" value="2"/>
</dbReference>
<evidence type="ECO:0000256" key="10">
    <source>
        <dbReference type="PROSITE-ProRule" id="PRU00122"/>
    </source>
</evidence>
<evidence type="ECO:0000256" key="4">
    <source>
        <dbReference type="ARBA" id="ARBA00022737"/>
    </source>
</evidence>
<feature type="compositionally biased region" description="Low complexity" evidence="11">
    <location>
        <begin position="1368"/>
        <end position="1377"/>
    </location>
</feature>
<evidence type="ECO:0000256" key="11">
    <source>
        <dbReference type="SAM" id="MobiDB-lite"/>
    </source>
</evidence>
<feature type="region of interest" description="Disordered" evidence="11">
    <location>
        <begin position="1634"/>
        <end position="1653"/>
    </location>
</feature>
<dbReference type="Pfam" id="PF00028">
    <property type="entry name" value="Cadherin"/>
    <property type="match status" value="2"/>
</dbReference>
<dbReference type="PRINTS" id="PR00205">
    <property type="entry name" value="CADHERIN"/>
</dbReference>
<name>A0AA35TN71_GEOBA</name>
<feature type="domain" description="Cadherin" evidence="15">
    <location>
        <begin position="126"/>
        <end position="239"/>
    </location>
</feature>
<dbReference type="InterPro" id="IPR001791">
    <property type="entry name" value="Laminin_G"/>
</dbReference>
<sequence>MTLQVFRRSTMELRPLSQLAVLLLLLVAQSACTVRFEIVENTEADETIGQLNFTEQDITVLPCPNLVTVVGNVLKTAVKFDREEIIQLNETRDNILHCTAQLPGSVEDILITVLDVNDNVPRFSELEPVHVLNVTENFNIPNPIQRLEPHDLDNGPNGTVDFHITAGNEEHFFYIGPPLEYEGPDTNRLELFFNRSVDHEMHKIFNLSISLSDHGTPQLSSTQIIIVDINDLNDENPIFIMSVFTFDVEENHTFGPENPFGKVMAVDEDSIPSTMEFSLINENFSPTDVFDYVGLNGETGELYLMTTIDYEADTSLRHFQFSVQVHEEGMEAKVDIARVVINIKDVNEDSPEIYVHIHENSIQENLKDFKILLLRATDKDGVNEPIVQVYPPVSFSSRTVNQLTSITINESLDREVLDYAVFNITVYDQGQPSLASKLTVELFVLDENDNPPTFTEVEYNFITVENVPLDHVVAKVEAKDPDAGENGSVSYTITGVTPAIAEKWFSVDSTTGDISVKATMNYTLASSVTITIKAEDNGTVKNYSTNATTTTVHITISPSITFKPWSYQEHCIPKTQDTLTKIYLEFRTTEKNGLLLYEQSLQGESFMLKIHEGQILAVTQNIIQSRFDEFDVSTNLWISVLYDFREKTLNVSHSEEADLKATLGTHETARCDDTTDSTSQTFYVGGIDAFSHLQNASKYGSFVGVIRNLFIGSVLVDLASPVRGENTVHGVLFTSQPKCGGSEMTCSGPHHSGCLDYDFESHCICSGGFNSHTCATEENYAPIQLSSSSKVKVAVDYALFVDILQRSGLVNPTNNLPVTTTNSGRRRRRSLTNTSNYQLVEFQFRLLRESTGTLLYSKTGSSIHNLEITRDSSQQSIRYTVSDANSQSQGVHVHIAKRFEFVLGDLYTVSISMNTTHVHVSFNGTHETVVWNTVAPFIEYPSTEIGIGGAENSKTASNFTGCIAQLSINGIQFPLNGLVEQNDSSIQIVGDSSSPSVSTTCDLCQLERPLCSDTFQCVSDRSGGYTCQCPEGKVLSDDEDECIEAPSVQQPAPLTPPGGKELTLYYIIGGAVGAVVLLAVVVTVVGCICCRRRKQKSEKTYHVGGDQHLPHLSGGTTHKHSRGNSYTDVLRRPSMCTSEPGFSVVSRHNHDGSSSTTCNDEDTESHLQHMIRSKSSTSGETGFHTASERDDQRSLPRMEDSGNEKDTDYSPFETESDDSQSYVEMQSPVPMNMHHSHSKARPNLHLQCFSSPSGSVRPVSNIGAPLTPKEKKFITPIRPDSRSELGEETDLDTDFSSTVLARQTPFSRGGYRGGSLKLPGRPESAMSGHHQWYKSSTTSDTERERKRAEGGHAYYPPNPYQSFRRTRATSASSAQQAEADDLVSPLQKCSSLTPPILQGPSRPKRHPHNITPPISPLTNFGHRHHQHTTSPHIHQKERELSNGSNTSEYSSAAILSRSQPLKMHHPFFNRQCSESPRVPPHLTTRRYVPSYMRSYSEESTHKAEKKFVDLGSVRTNCDPIQYWEGQTRMMANVDHQVDAFPVLSESFTQYEDSTVGSRQSGPQHQSFASQGGGEGTAEVLDVGGLHDCDTDSVATGTTLKGSQNEPRILFPSADCSDEYRCTPRMMNSVLSQSDSNLLQHSGSVPPSQGMFEV</sequence>
<dbReference type="Proteomes" id="UP001174909">
    <property type="component" value="Unassembled WGS sequence"/>
</dbReference>
<feature type="compositionally biased region" description="Basic and acidic residues" evidence="11">
    <location>
        <begin position="1186"/>
        <end position="1208"/>
    </location>
</feature>
<evidence type="ECO:0000259" key="15">
    <source>
        <dbReference type="PROSITE" id="PS50268"/>
    </source>
</evidence>
<feature type="region of interest" description="Disordered" evidence="11">
    <location>
        <begin position="1417"/>
        <end position="1445"/>
    </location>
</feature>
<comment type="caution">
    <text evidence="10">Lacks conserved residue(s) required for the propagation of feature annotation.</text>
</comment>
<keyword evidence="2 12" id="KW-0812">Transmembrane</keyword>